<evidence type="ECO:0000313" key="2">
    <source>
        <dbReference type="WBParaSite" id="PEQ_0001333801-mRNA-1"/>
    </source>
</evidence>
<organism evidence="1 2">
    <name type="scientific">Parascaris equorum</name>
    <name type="common">Equine roundworm</name>
    <dbReference type="NCBI Taxonomy" id="6256"/>
    <lineage>
        <taxon>Eukaryota</taxon>
        <taxon>Metazoa</taxon>
        <taxon>Ecdysozoa</taxon>
        <taxon>Nematoda</taxon>
        <taxon>Chromadorea</taxon>
        <taxon>Rhabditida</taxon>
        <taxon>Spirurina</taxon>
        <taxon>Ascaridomorpha</taxon>
        <taxon>Ascaridoidea</taxon>
        <taxon>Ascarididae</taxon>
        <taxon>Parascaris</taxon>
    </lineage>
</organism>
<sequence>MTSILSIAVTHKCIPDILLVVNERVLPEVKQLLAGKDLPSLGDDMNIEYISLGNAADEWGTADVLRHIEAKIKVDASKRECYLMLMQLPM</sequence>
<evidence type="ECO:0000313" key="1">
    <source>
        <dbReference type="Proteomes" id="UP000887564"/>
    </source>
</evidence>
<name>A0A914S401_PAREQ</name>
<reference evidence="2" key="1">
    <citation type="submission" date="2022-11" db="UniProtKB">
        <authorList>
            <consortium name="WormBaseParasite"/>
        </authorList>
    </citation>
    <scope>IDENTIFICATION</scope>
</reference>
<proteinExistence type="predicted"/>
<keyword evidence="1" id="KW-1185">Reference proteome</keyword>
<protein>
    <submittedName>
        <fullName evidence="2">Uncharacterized protein</fullName>
    </submittedName>
</protein>
<dbReference type="WBParaSite" id="PEQ_0001333801-mRNA-1">
    <property type="protein sequence ID" value="PEQ_0001333801-mRNA-1"/>
    <property type="gene ID" value="PEQ_0001333801"/>
</dbReference>
<accession>A0A914S401</accession>
<dbReference type="Proteomes" id="UP000887564">
    <property type="component" value="Unplaced"/>
</dbReference>
<dbReference type="AlphaFoldDB" id="A0A914S401"/>